<evidence type="ECO:0000259" key="10">
    <source>
        <dbReference type="Pfam" id="PF05193"/>
    </source>
</evidence>
<proteinExistence type="inferred from homology"/>
<keyword evidence="14" id="KW-1185">Reference proteome</keyword>
<dbReference type="GO" id="GO:0005829">
    <property type="term" value="C:cytosol"/>
    <property type="evidence" value="ECO:0007669"/>
    <property type="project" value="TreeGrafter"/>
</dbReference>
<dbReference type="Pfam" id="PF16187">
    <property type="entry name" value="Peptidase_M16_M"/>
    <property type="match status" value="1"/>
</dbReference>
<dbReference type="GO" id="GO:0004222">
    <property type="term" value="F:metalloendopeptidase activity"/>
    <property type="evidence" value="ECO:0007669"/>
    <property type="project" value="InterPro"/>
</dbReference>
<reference evidence="13" key="1">
    <citation type="submission" date="2021-06" db="EMBL/GenBank/DDBJ databases">
        <authorList>
            <person name="Kallberg Y."/>
            <person name="Tangrot J."/>
            <person name="Rosling A."/>
        </authorList>
    </citation>
    <scope>NUCLEOTIDE SEQUENCE</scope>
    <source>
        <strain evidence="13">BR232B</strain>
    </source>
</reference>
<evidence type="ECO:0000256" key="1">
    <source>
        <dbReference type="ARBA" id="ARBA00007261"/>
    </source>
</evidence>
<dbReference type="InterPro" id="IPR001431">
    <property type="entry name" value="Pept_M16_Zn_BS"/>
</dbReference>
<dbReference type="InterPro" id="IPR011249">
    <property type="entry name" value="Metalloenz_LuxS/M16"/>
</dbReference>
<dbReference type="AlphaFoldDB" id="A0A9N9CSR1"/>
<dbReference type="InterPro" id="IPR050626">
    <property type="entry name" value="Peptidase_M16"/>
</dbReference>
<accession>A0A9N9CSR1</accession>
<dbReference type="InterPro" id="IPR007863">
    <property type="entry name" value="Peptidase_M16_C"/>
</dbReference>
<keyword evidence="2" id="KW-0645">Protease</keyword>
<name>A0A9N9CSR1_9GLOM</name>
<sequence length="1075" mass="124054">MSYNTVAPYTLSPDGTHYILDRPIEKSDSDDRDYRMIKLKNDLEALIIHDIETDKASAALDVHVGSMSDPINLLGLAHFCEHLLFMGTEKYPKENDYKEYLSKHSGHSNAYTSPEHTNYFFEVGEKHFEGALDRPLFDPSCTDRELHAVDSENKNNLQKDGRRLFELEKSLGNPNHPYNKFGTGNLKTLRDQPLKEGIDVREELLKFHERYYSANLMKLCVLGKEPLDVLARWVVEKFSAVRNKSLPIPVAEGNLLTENELLRTTFAKPVKDIRVLNFVFPFPDPTPLFKTKPHQYLSHLIGHKGKGSILSLLKKAGLIDDIDAVGYTAAIGSGFFKIEVDLTEEGLKRYEEIVKVVFQYIDMLKKEGIKKWIFDENAQLSAIHFRFKDKSTASNYTSHVSNSMQRPCPREWVLSVSYLNREYDPAQIEHALDCLRKDRFTLMVVGKQLEGLDQKEKWYGTEYSVKKIGDGLLKDLENLPANSELRLPEPNDFIPANFDVHKQTNVTPLKRPTLIKNTQLTRIWHKKDDTFWVPKANLYFFFKSPLAYVTPLHCVKTRLYVELVIDALTEYSHAAEVAGLWYSVWNETEGFSIMVQGFNDKVHVLLETIVTLMKNFKVDSQRFQLVKEQLQRDYYNSLLTEPYNSAIYYHTYLTQEVMWTSEEKLEVLKFVTAEDIQSFYPQLLSNLHVEAMVHGNMSKDQALRVTKLVEDILLPKPLITSQLTRHRSLLLPENEQLVHRRQVFDEKNVNSAIEYYIEVGNLLDKWTRVRLSLLAHIAREPCFNQLRTKEQLGYIVFSGVREHAGIIGLCFIVQGIKDTVYLENRTEAFLLKLQSVIEDMSEEEYQKRIQSLITTKLEKDKNLRQESHRYWQIIRSGYYDFDRVDQDVAELPTVTKSSLLTFFKEVVHPSSKTRKLSIHLYSQNPPPPPKTQDLFNCLQSHPLTSDIDMQDLHNYLEVKSFGSLDSSETEEILRKFLVERVKADETEMEELVESVSKAFFAANNSTDNKSKKTVNGVAEDDKDSSEKERDDTILSKRNTIIDDLILFKSKMLLGPAPAPVVPFEILRSREDGSKL</sequence>
<evidence type="ECO:0000259" key="11">
    <source>
        <dbReference type="Pfam" id="PF16187"/>
    </source>
</evidence>
<gene>
    <name evidence="13" type="ORF">PBRASI_LOCUS8272</name>
</gene>
<dbReference type="OrthoDB" id="952271at2759"/>
<evidence type="ECO:0000313" key="14">
    <source>
        <dbReference type="Proteomes" id="UP000789739"/>
    </source>
</evidence>
<feature type="domain" description="Coenzyme PQQ synthesis protein F-like C-terminal lobe" evidence="12">
    <location>
        <begin position="773"/>
        <end position="871"/>
    </location>
</feature>
<dbReference type="Gene3D" id="3.30.830.10">
    <property type="entry name" value="Metalloenzyme, LuxS/M16 peptidase-like"/>
    <property type="match status" value="4"/>
</dbReference>
<dbReference type="InterPro" id="IPR032632">
    <property type="entry name" value="Peptidase_M16_M"/>
</dbReference>
<comment type="similarity">
    <text evidence="1 7">Belongs to the peptidase M16 family.</text>
</comment>
<protein>
    <submittedName>
        <fullName evidence="13">3849_t:CDS:1</fullName>
    </submittedName>
</protein>
<evidence type="ECO:0000256" key="7">
    <source>
        <dbReference type="RuleBase" id="RU004447"/>
    </source>
</evidence>
<dbReference type="SUPFAM" id="SSF63411">
    <property type="entry name" value="LuxS/MPP-like metallohydrolase"/>
    <property type="match status" value="4"/>
</dbReference>
<dbReference type="GO" id="GO:0005739">
    <property type="term" value="C:mitochondrion"/>
    <property type="evidence" value="ECO:0007669"/>
    <property type="project" value="TreeGrafter"/>
</dbReference>
<evidence type="ECO:0000259" key="9">
    <source>
        <dbReference type="Pfam" id="PF00675"/>
    </source>
</evidence>
<dbReference type="EMBL" id="CAJVPI010001442">
    <property type="protein sequence ID" value="CAG8612936.1"/>
    <property type="molecule type" value="Genomic_DNA"/>
</dbReference>
<evidence type="ECO:0000256" key="8">
    <source>
        <dbReference type="SAM" id="MobiDB-lite"/>
    </source>
</evidence>
<dbReference type="InterPro" id="IPR054734">
    <property type="entry name" value="PqqF-like_C_4"/>
</dbReference>
<dbReference type="Pfam" id="PF05193">
    <property type="entry name" value="Peptidase_M16_C"/>
    <property type="match status" value="1"/>
</dbReference>
<dbReference type="InterPro" id="IPR011765">
    <property type="entry name" value="Pept_M16_N"/>
</dbReference>
<keyword evidence="5" id="KW-0862">Zinc</keyword>
<organism evidence="13 14">
    <name type="scientific">Paraglomus brasilianum</name>
    <dbReference type="NCBI Taxonomy" id="144538"/>
    <lineage>
        <taxon>Eukaryota</taxon>
        <taxon>Fungi</taxon>
        <taxon>Fungi incertae sedis</taxon>
        <taxon>Mucoromycota</taxon>
        <taxon>Glomeromycotina</taxon>
        <taxon>Glomeromycetes</taxon>
        <taxon>Paraglomerales</taxon>
        <taxon>Paraglomeraceae</taxon>
        <taxon>Paraglomus</taxon>
    </lineage>
</organism>
<evidence type="ECO:0000259" key="12">
    <source>
        <dbReference type="Pfam" id="PF22456"/>
    </source>
</evidence>
<feature type="domain" description="Peptidase M16 N-terminal" evidence="9">
    <location>
        <begin position="47"/>
        <end position="174"/>
    </location>
</feature>
<dbReference type="FunFam" id="3.30.830.10:FF:000003">
    <property type="entry name" value="Insulin-degrading enzyme"/>
    <property type="match status" value="1"/>
</dbReference>
<keyword evidence="6" id="KW-0482">Metalloprotease</keyword>
<evidence type="ECO:0000256" key="2">
    <source>
        <dbReference type="ARBA" id="ARBA00022670"/>
    </source>
</evidence>
<feature type="domain" description="Peptidase M16 C-terminal" evidence="10">
    <location>
        <begin position="201"/>
        <end position="376"/>
    </location>
</feature>
<dbReference type="GO" id="GO:0046872">
    <property type="term" value="F:metal ion binding"/>
    <property type="evidence" value="ECO:0007669"/>
    <property type="project" value="UniProtKB-KW"/>
</dbReference>
<keyword evidence="3" id="KW-0479">Metal-binding</keyword>
<feature type="region of interest" description="Disordered" evidence="8">
    <location>
        <begin position="1008"/>
        <end position="1030"/>
    </location>
</feature>
<dbReference type="PANTHER" id="PTHR43690">
    <property type="entry name" value="NARDILYSIN"/>
    <property type="match status" value="1"/>
</dbReference>
<dbReference type="PROSITE" id="PS00143">
    <property type="entry name" value="INSULINASE"/>
    <property type="match status" value="1"/>
</dbReference>
<evidence type="ECO:0000256" key="5">
    <source>
        <dbReference type="ARBA" id="ARBA00022833"/>
    </source>
</evidence>
<dbReference type="Pfam" id="PF22456">
    <property type="entry name" value="PqqF-like_C_4"/>
    <property type="match status" value="1"/>
</dbReference>
<dbReference type="PANTHER" id="PTHR43690:SF18">
    <property type="entry name" value="INSULIN-DEGRADING ENZYME-RELATED"/>
    <property type="match status" value="1"/>
</dbReference>
<dbReference type="GO" id="GO:0051603">
    <property type="term" value="P:proteolysis involved in protein catabolic process"/>
    <property type="evidence" value="ECO:0007669"/>
    <property type="project" value="TreeGrafter"/>
</dbReference>
<keyword evidence="4" id="KW-0378">Hydrolase</keyword>
<dbReference type="Pfam" id="PF00675">
    <property type="entry name" value="Peptidase_M16"/>
    <property type="match status" value="1"/>
</dbReference>
<dbReference type="GO" id="GO:0043171">
    <property type="term" value="P:peptide catabolic process"/>
    <property type="evidence" value="ECO:0007669"/>
    <property type="project" value="TreeGrafter"/>
</dbReference>
<feature type="domain" description="Peptidase M16 middle/third" evidence="11">
    <location>
        <begin position="385"/>
        <end position="666"/>
    </location>
</feature>
<evidence type="ECO:0000256" key="6">
    <source>
        <dbReference type="ARBA" id="ARBA00023049"/>
    </source>
</evidence>
<evidence type="ECO:0000256" key="4">
    <source>
        <dbReference type="ARBA" id="ARBA00022801"/>
    </source>
</evidence>
<dbReference type="FunFam" id="3.30.830.10:FF:000005">
    <property type="entry name" value="nardilysin isoform X1"/>
    <property type="match status" value="1"/>
</dbReference>
<evidence type="ECO:0000313" key="13">
    <source>
        <dbReference type="EMBL" id="CAG8612936.1"/>
    </source>
</evidence>
<comment type="caution">
    <text evidence="13">The sequence shown here is derived from an EMBL/GenBank/DDBJ whole genome shotgun (WGS) entry which is preliminary data.</text>
</comment>
<dbReference type="Proteomes" id="UP000789739">
    <property type="component" value="Unassembled WGS sequence"/>
</dbReference>
<dbReference type="FunFam" id="3.30.830.10:FF:000004">
    <property type="entry name" value="Putative insulin-degrading enzyme"/>
    <property type="match status" value="1"/>
</dbReference>
<evidence type="ECO:0000256" key="3">
    <source>
        <dbReference type="ARBA" id="ARBA00022723"/>
    </source>
</evidence>